<protein>
    <recommendedName>
        <fullName evidence="9">Major facilitator superfamily (MFS) profile domain-containing protein</fullName>
    </recommendedName>
</protein>
<feature type="transmembrane region" description="Helical" evidence="6">
    <location>
        <begin position="337"/>
        <end position="361"/>
    </location>
</feature>
<proteinExistence type="predicted"/>
<evidence type="ECO:0000256" key="2">
    <source>
        <dbReference type="ARBA" id="ARBA00022692"/>
    </source>
</evidence>
<feature type="transmembrane region" description="Helical" evidence="6">
    <location>
        <begin position="425"/>
        <end position="444"/>
    </location>
</feature>
<organism evidence="7 8">
    <name type="scientific">Imshaugia aleurites</name>
    <dbReference type="NCBI Taxonomy" id="172621"/>
    <lineage>
        <taxon>Eukaryota</taxon>
        <taxon>Fungi</taxon>
        <taxon>Dikarya</taxon>
        <taxon>Ascomycota</taxon>
        <taxon>Pezizomycotina</taxon>
        <taxon>Lecanoromycetes</taxon>
        <taxon>OSLEUM clade</taxon>
        <taxon>Lecanoromycetidae</taxon>
        <taxon>Lecanorales</taxon>
        <taxon>Lecanorineae</taxon>
        <taxon>Parmeliaceae</taxon>
        <taxon>Imshaugia</taxon>
    </lineage>
</organism>
<dbReference type="InterPro" id="IPR011701">
    <property type="entry name" value="MFS"/>
</dbReference>
<feature type="transmembrane region" description="Helical" evidence="6">
    <location>
        <begin position="450"/>
        <end position="476"/>
    </location>
</feature>
<feature type="transmembrane region" description="Helical" evidence="6">
    <location>
        <begin position="519"/>
        <end position="538"/>
    </location>
</feature>
<feature type="transmembrane region" description="Helical" evidence="6">
    <location>
        <begin position="197"/>
        <end position="218"/>
    </location>
</feature>
<dbReference type="InterPro" id="IPR036259">
    <property type="entry name" value="MFS_trans_sf"/>
</dbReference>
<comment type="subcellular location">
    <subcellularLocation>
        <location evidence="1">Membrane</location>
        <topology evidence="1">Multi-pass membrane protein</topology>
    </subcellularLocation>
</comment>
<dbReference type="AlphaFoldDB" id="A0A8H3ERW8"/>
<gene>
    <name evidence="7" type="ORF">IMSHALPRED_000284</name>
</gene>
<dbReference type="Gene3D" id="1.20.1250.20">
    <property type="entry name" value="MFS general substrate transporter like domains"/>
    <property type="match status" value="1"/>
</dbReference>
<feature type="transmembrane region" description="Helical" evidence="6">
    <location>
        <begin position="224"/>
        <end position="245"/>
    </location>
</feature>
<dbReference type="OrthoDB" id="5215911at2759"/>
<dbReference type="SUPFAM" id="SSF103473">
    <property type="entry name" value="MFS general substrate transporter"/>
    <property type="match status" value="1"/>
</dbReference>
<evidence type="ECO:0000256" key="1">
    <source>
        <dbReference type="ARBA" id="ARBA00004141"/>
    </source>
</evidence>
<feature type="transmembrane region" description="Helical" evidence="6">
    <location>
        <begin position="488"/>
        <end position="507"/>
    </location>
</feature>
<evidence type="ECO:0000313" key="8">
    <source>
        <dbReference type="Proteomes" id="UP000664534"/>
    </source>
</evidence>
<dbReference type="GO" id="GO:0022857">
    <property type="term" value="F:transmembrane transporter activity"/>
    <property type="evidence" value="ECO:0007669"/>
    <property type="project" value="InterPro"/>
</dbReference>
<feature type="region of interest" description="Disordered" evidence="5">
    <location>
        <begin position="621"/>
        <end position="644"/>
    </location>
</feature>
<keyword evidence="4 6" id="KW-0472">Membrane</keyword>
<keyword evidence="3 6" id="KW-1133">Transmembrane helix</keyword>
<dbReference type="GO" id="GO:0005886">
    <property type="term" value="C:plasma membrane"/>
    <property type="evidence" value="ECO:0007669"/>
    <property type="project" value="TreeGrafter"/>
</dbReference>
<dbReference type="PANTHER" id="PTHR23502">
    <property type="entry name" value="MAJOR FACILITATOR SUPERFAMILY"/>
    <property type="match status" value="1"/>
</dbReference>
<evidence type="ECO:0000313" key="7">
    <source>
        <dbReference type="EMBL" id="CAF9912326.1"/>
    </source>
</evidence>
<name>A0A8H3ERW8_9LECA</name>
<reference evidence="7" key="1">
    <citation type="submission" date="2021-03" db="EMBL/GenBank/DDBJ databases">
        <authorList>
            <person name="Tagirdzhanova G."/>
        </authorList>
    </citation>
    <scope>NUCLEOTIDE SEQUENCE</scope>
</reference>
<feature type="transmembrane region" description="Helical" evidence="6">
    <location>
        <begin position="102"/>
        <end position="122"/>
    </location>
</feature>
<evidence type="ECO:0000256" key="4">
    <source>
        <dbReference type="ARBA" id="ARBA00023136"/>
    </source>
</evidence>
<sequence>MKSDMMENESIPGTIHLVDIEGVLRVKHASGAQNDIVLIPAPSDDPDDPLNWSPKRKLLSTACIAIYTFAVGIAASAIYSILDPIEKNTGLTLNDLNAGTVLAVRVGLLVLAASRATIWKAACVPDIDPSNNGESKINVKRSVLKIDALVQAIMIWVPYTKTSGQWIASKLLQGFFGAPVESLCEISYFTHEMGTYIAVYGFFLVGSNFLAPVFAGFINDGQGWRWVLYWCAILCGVSFVFLFFFMEETNYHRKTLIGKEVKKKQGVGPELHKIAARDDGVEKNDLDADLNVSPISFEESRPVNFPKRKSFYQKLKVFDKQELRYPNRLKDMILRPIIFLSFPVIFYAGFSYGSNLVWFNVLNGTTSLILSGKPYGFSSSIVGLAYLSPLIGMVLGSVYTGSVGDRLVLRLARRNRGVMQSEYRLWLFSPSILLVPGGLILWGVGAAHDVQWFGLIFAMGVIGFTNSVGVQLSVGYCIDSYRELSGEAMVTVILVRNTMSFAIGYGITPWITQMGLQNAFIVAAFAGLAQVLTIFVFIRSNREQIFQKNALCNPTLSLLPLDPKKEKRSTQPMHNTISHSLKQLHRPRPILPVEDLAHKEDALPASSQQRDPVQPAAMRDTVLRPSSHAHRTKTPVPTSTDCASVSASRALNESPAELTQSSRGCTLLVYRSPKSTARAVTLCFGGEGDVEIDDGVDGSEGFVLSEQASVE</sequence>
<feature type="transmembrane region" description="Helical" evidence="6">
    <location>
        <begin position="381"/>
        <end position="404"/>
    </location>
</feature>
<dbReference type="PANTHER" id="PTHR23502:SF30">
    <property type="entry name" value="TRANSPORTER, PUTATIVE (AFU_ORTHOLOGUE AFUA_8G04702)-RELATED"/>
    <property type="match status" value="1"/>
</dbReference>
<dbReference type="Pfam" id="PF07690">
    <property type="entry name" value="MFS_1"/>
    <property type="match status" value="1"/>
</dbReference>
<feature type="transmembrane region" description="Helical" evidence="6">
    <location>
        <begin position="58"/>
        <end position="82"/>
    </location>
</feature>
<accession>A0A8H3ERW8</accession>
<feature type="compositionally biased region" description="Polar residues" evidence="5">
    <location>
        <begin position="635"/>
        <end position="644"/>
    </location>
</feature>
<keyword evidence="2 6" id="KW-0812">Transmembrane</keyword>
<evidence type="ECO:0000256" key="3">
    <source>
        <dbReference type="ARBA" id="ARBA00022989"/>
    </source>
</evidence>
<comment type="caution">
    <text evidence="7">The sequence shown here is derived from an EMBL/GenBank/DDBJ whole genome shotgun (WGS) entry which is preliminary data.</text>
</comment>
<dbReference type="EMBL" id="CAJPDT010000010">
    <property type="protein sequence ID" value="CAF9912326.1"/>
    <property type="molecule type" value="Genomic_DNA"/>
</dbReference>
<evidence type="ECO:0008006" key="9">
    <source>
        <dbReference type="Google" id="ProtNLM"/>
    </source>
</evidence>
<evidence type="ECO:0000256" key="6">
    <source>
        <dbReference type="SAM" id="Phobius"/>
    </source>
</evidence>
<keyword evidence="8" id="KW-1185">Reference proteome</keyword>
<evidence type="ECO:0000256" key="5">
    <source>
        <dbReference type="SAM" id="MobiDB-lite"/>
    </source>
</evidence>
<dbReference type="Proteomes" id="UP000664534">
    <property type="component" value="Unassembled WGS sequence"/>
</dbReference>